<proteinExistence type="predicted"/>
<evidence type="ECO:0000313" key="1">
    <source>
        <dbReference type="EMBL" id="GAI39261.1"/>
    </source>
</evidence>
<name>X1P9W6_9ZZZZ</name>
<sequence length="192" mass="20872">GSDNDPSQGHTHLFHNPLPLSSLKNAAAKGEKLEALIQNATDEAALIGIMLSTHPINHSMLNVEPDYIIHGEGDTAPTALTWSHCAITWDQDLPKGTYVPIGMKVGIYPAGFAGALARLVCPGATDWRPGVPCVLMEASHKEFQSVTYNPWNWWPFMPKVNFTNVAMPNIELLSIDAPPVDQNIELAVKKVA</sequence>
<accession>X1P9W6</accession>
<dbReference type="EMBL" id="BARV01024976">
    <property type="protein sequence ID" value="GAI39261.1"/>
    <property type="molecule type" value="Genomic_DNA"/>
</dbReference>
<comment type="caution">
    <text evidence="1">The sequence shown here is derived from an EMBL/GenBank/DDBJ whole genome shotgun (WGS) entry which is preliminary data.</text>
</comment>
<gene>
    <name evidence="1" type="ORF">S06H3_40659</name>
</gene>
<feature type="non-terminal residue" evidence="1">
    <location>
        <position position="1"/>
    </location>
</feature>
<protein>
    <submittedName>
        <fullName evidence="1">Uncharacterized protein</fullName>
    </submittedName>
</protein>
<dbReference type="AlphaFoldDB" id="X1P9W6"/>
<reference evidence="1" key="1">
    <citation type="journal article" date="2014" name="Front. Microbiol.">
        <title>High frequency of phylogenetically diverse reductive dehalogenase-homologous genes in deep subseafloor sedimentary metagenomes.</title>
        <authorList>
            <person name="Kawai M."/>
            <person name="Futagami T."/>
            <person name="Toyoda A."/>
            <person name="Takaki Y."/>
            <person name="Nishi S."/>
            <person name="Hori S."/>
            <person name="Arai W."/>
            <person name="Tsubouchi T."/>
            <person name="Morono Y."/>
            <person name="Uchiyama I."/>
            <person name="Ito T."/>
            <person name="Fujiyama A."/>
            <person name="Inagaki F."/>
            <person name="Takami H."/>
        </authorList>
    </citation>
    <scope>NUCLEOTIDE SEQUENCE</scope>
    <source>
        <strain evidence="1">Expedition CK06-06</strain>
    </source>
</reference>
<organism evidence="1">
    <name type="scientific">marine sediment metagenome</name>
    <dbReference type="NCBI Taxonomy" id="412755"/>
    <lineage>
        <taxon>unclassified sequences</taxon>
        <taxon>metagenomes</taxon>
        <taxon>ecological metagenomes</taxon>
    </lineage>
</organism>